<dbReference type="AlphaFoldDB" id="A0A828Z271"/>
<proteinExistence type="predicted"/>
<comment type="caution">
    <text evidence="1">The sequence shown here is derived from an EMBL/GenBank/DDBJ whole genome shotgun (WGS) entry which is preliminary data.</text>
</comment>
<name>A0A828Z271_9LEPT</name>
<sequence>MFPGLWIRFDKVFLRIILLDRVKFTQGYDKFNVSRVVRNP</sequence>
<protein>
    <submittedName>
        <fullName evidence="1">Uncharacterized protein</fullName>
    </submittedName>
</protein>
<reference evidence="1 2" key="1">
    <citation type="submission" date="2012-10" db="EMBL/GenBank/DDBJ databases">
        <authorList>
            <person name="Harkins D.M."/>
            <person name="Durkin A.S."/>
            <person name="Brinkac L.M."/>
            <person name="Haft D.H."/>
            <person name="Selengut J.D."/>
            <person name="Sanka R."/>
            <person name="DePew J."/>
            <person name="Purushe J."/>
            <person name="Whelen A.C."/>
            <person name="Vinetz J.M."/>
            <person name="Sutton G.G."/>
            <person name="Nierman W.C."/>
            <person name="Fouts D.E."/>
        </authorList>
    </citation>
    <scope>NUCLEOTIDE SEQUENCE [LARGE SCALE GENOMIC DNA]</scope>
    <source>
        <strain evidence="1 2">2006001853</strain>
    </source>
</reference>
<dbReference type="EMBL" id="AFLV02000052">
    <property type="protein sequence ID" value="EKR64063.1"/>
    <property type="molecule type" value="Genomic_DNA"/>
</dbReference>
<evidence type="ECO:0000313" key="1">
    <source>
        <dbReference type="EMBL" id="EKR64063.1"/>
    </source>
</evidence>
<accession>A0A828Z271</accession>
<evidence type="ECO:0000313" key="2">
    <source>
        <dbReference type="Proteomes" id="UP000001338"/>
    </source>
</evidence>
<organism evidence="1 2">
    <name type="scientific">Leptospira weilii str. 2006001853</name>
    <dbReference type="NCBI Taxonomy" id="1001589"/>
    <lineage>
        <taxon>Bacteria</taxon>
        <taxon>Pseudomonadati</taxon>
        <taxon>Spirochaetota</taxon>
        <taxon>Spirochaetia</taxon>
        <taxon>Leptospirales</taxon>
        <taxon>Leptospiraceae</taxon>
        <taxon>Leptospira</taxon>
    </lineage>
</organism>
<dbReference type="Proteomes" id="UP000001338">
    <property type="component" value="Unassembled WGS sequence"/>
</dbReference>
<gene>
    <name evidence="1" type="ORF">LEP1GSC036_0604</name>
</gene>